<dbReference type="PANTHER" id="PTHR24351">
    <property type="entry name" value="RIBOSOMAL PROTEIN S6 KINASE"/>
    <property type="match status" value="1"/>
</dbReference>
<dbReference type="Proteomes" id="UP000235965">
    <property type="component" value="Unassembled WGS sequence"/>
</dbReference>
<dbReference type="Pfam" id="PF00069">
    <property type="entry name" value="Pkinase"/>
    <property type="match status" value="1"/>
</dbReference>
<dbReference type="InParanoid" id="A0A2J7R620"/>
<evidence type="ECO:0000256" key="2">
    <source>
        <dbReference type="ARBA" id="ARBA00022679"/>
    </source>
</evidence>
<dbReference type="PROSITE" id="PS50011">
    <property type="entry name" value="PROTEIN_KINASE_DOM"/>
    <property type="match status" value="1"/>
</dbReference>
<dbReference type="Gene3D" id="3.30.200.20">
    <property type="entry name" value="Phosphorylase Kinase, domain 1"/>
    <property type="match status" value="1"/>
</dbReference>
<evidence type="ECO:0000256" key="5">
    <source>
        <dbReference type="ARBA" id="ARBA00022840"/>
    </source>
</evidence>
<dbReference type="PROSITE" id="PS51285">
    <property type="entry name" value="AGC_KINASE_CTER"/>
    <property type="match status" value="1"/>
</dbReference>
<keyword evidence="1" id="KW-0723">Serine/threonine-protein kinase</keyword>
<organism evidence="8 9">
    <name type="scientific">Cryptotermes secundus</name>
    <dbReference type="NCBI Taxonomy" id="105785"/>
    <lineage>
        <taxon>Eukaryota</taxon>
        <taxon>Metazoa</taxon>
        <taxon>Ecdysozoa</taxon>
        <taxon>Arthropoda</taxon>
        <taxon>Hexapoda</taxon>
        <taxon>Insecta</taxon>
        <taxon>Pterygota</taxon>
        <taxon>Neoptera</taxon>
        <taxon>Polyneoptera</taxon>
        <taxon>Dictyoptera</taxon>
        <taxon>Blattodea</taxon>
        <taxon>Blattoidea</taxon>
        <taxon>Termitoidae</taxon>
        <taxon>Kalotermitidae</taxon>
        <taxon>Cryptotermitinae</taxon>
        <taxon>Cryptotermes</taxon>
    </lineage>
</organism>
<evidence type="ECO:0000256" key="1">
    <source>
        <dbReference type="ARBA" id="ARBA00022527"/>
    </source>
</evidence>
<evidence type="ECO:0000256" key="4">
    <source>
        <dbReference type="ARBA" id="ARBA00022777"/>
    </source>
</evidence>
<proteinExistence type="predicted"/>
<evidence type="ECO:0000259" key="7">
    <source>
        <dbReference type="PROSITE" id="PS51285"/>
    </source>
</evidence>
<evidence type="ECO:0000256" key="3">
    <source>
        <dbReference type="ARBA" id="ARBA00022741"/>
    </source>
</evidence>
<dbReference type="InterPro" id="IPR011009">
    <property type="entry name" value="Kinase-like_dom_sf"/>
</dbReference>
<dbReference type="GO" id="GO:0004674">
    <property type="term" value="F:protein serine/threonine kinase activity"/>
    <property type="evidence" value="ECO:0007669"/>
    <property type="project" value="UniProtKB-KW"/>
</dbReference>
<dbReference type="AlphaFoldDB" id="A0A2J7R620"/>
<protein>
    <recommendedName>
        <fullName evidence="10">Protein kinase domain-containing protein</fullName>
    </recommendedName>
</protein>
<dbReference type="GO" id="GO:0005524">
    <property type="term" value="F:ATP binding"/>
    <property type="evidence" value="ECO:0007669"/>
    <property type="project" value="UniProtKB-KW"/>
</dbReference>
<dbReference type="EMBL" id="NEVH01006983">
    <property type="protein sequence ID" value="PNF36274.1"/>
    <property type="molecule type" value="Genomic_DNA"/>
</dbReference>
<dbReference type="OrthoDB" id="6764942at2759"/>
<accession>A0A2J7R620</accession>
<evidence type="ECO:0000313" key="9">
    <source>
        <dbReference type="Proteomes" id="UP000235965"/>
    </source>
</evidence>
<keyword evidence="5" id="KW-0067">ATP-binding</keyword>
<dbReference type="Gene3D" id="1.10.510.10">
    <property type="entry name" value="Transferase(Phosphotransferase) domain 1"/>
    <property type="match status" value="1"/>
</dbReference>
<evidence type="ECO:0008006" key="10">
    <source>
        <dbReference type="Google" id="ProtNLM"/>
    </source>
</evidence>
<gene>
    <name evidence="8" type="ORF">B7P43_G06510</name>
</gene>
<reference evidence="8 9" key="1">
    <citation type="submission" date="2017-12" db="EMBL/GenBank/DDBJ databases">
        <title>Hemimetabolous genomes reveal molecular basis of termite eusociality.</title>
        <authorList>
            <person name="Harrison M.C."/>
            <person name="Jongepier E."/>
            <person name="Robertson H.M."/>
            <person name="Arning N."/>
            <person name="Bitard-Feildel T."/>
            <person name="Chao H."/>
            <person name="Childers C.P."/>
            <person name="Dinh H."/>
            <person name="Doddapaneni H."/>
            <person name="Dugan S."/>
            <person name="Gowin J."/>
            <person name="Greiner C."/>
            <person name="Han Y."/>
            <person name="Hu H."/>
            <person name="Hughes D.S.T."/>
            <person name="Huylmans A.-K."/>
            <person name="Kemena C."/>
            <person name="Kremer L.P.M."/>
            <person name="Lee S.L."/>
            <person name="Lopez-Ezquerra A."/>
            <person name="Mallet L."/>
            <person name="Monroy-Kuhn J.M."/>
            <person name="Moser A."/>
            <person name="Murali S.C."/>
            <person name="Muzny D.M."/>
            <person name="Otani S."/>
            <person name="Piulachs M.-D."/>
            <person name="Poelchau M."/>
            <person name="Qu J."/>
            <person name="Schaub F."/>
            <person name="Wada-Katsumata A."/>
            <person name="Worley K.C."/>
            <person name="Xie Q."/>
            <person name="Ylla G."/>
            <person name="Poulsen M."/>
            <person name="Gibbs R.A."/>
            <person name="Schal C."/>
            <person name="Richards S."/>
            <person name="Belles X."/>
            <person name="Korb J."/>
            <person name="Bornberg-Bauer E."/>
        </authorList>
    </citation>
    <scope>NUCLEOTIDE SEQUENCE [LARGE SCALE GENOMIC DNA]</scope>
    <source>
        <tissue evidence="8">Whole body</tissue>
    </source>
</reference>
<sequence>MHRDVKLENILLDSDGHAVLSDFGVSKMFLPCEQHQAHSYCGTLGYMAPELIESSDAGYDMAVDWWSLGIVTHELLTGGESPFETRSVSQTRKEIIHRIIEDEPCIQNDLSVHAKDFISKLLVKDPRKRLGGGEDGAEELKRHPFLNGMNWSDLEQKKISAPFAPQETNESQGSNFVEESSPISFAGSPIFSAAPQTTLTNLPDSEFPNCDDIFWGYSYVSPSVHCS</sequence>
<dbReference type="SMART" id="SM00220">
    <property type="entry name" value="S_TKc"/>
    <property type="match status" value="1"/>
</dbReference>
<evidence type="ECO:0000313" key="8">
    <source>
        <dbReference type="EMBL" id="PNF36274.1"/>
    </source>
</evidence>
<keyword evidence="9" id="KW-1185">Reference proteome</keyword>
<keyword evidence="4" id="KW-0418">Kinase</keyword>
<dbReference type="SUPFAM" id="SSF56112">
    <property type="entry name" value="Protein kinase-like (PK-like)"/>
    <property type="match status" value="1"/>
</dbReference>
<dbReference type="STRING" id="105785.A0A2J7R620"/>
<dbReference type="InterPro" id="IPR000961">
    <property type="entry name" value="AGC-kinase_C"/>
</dbReference>
<comment type="caution">
    <text evidence="8">The sequence shown here is derived from an EMBL/GenBank/DDBJ whole genome shotgun (WGS) entry which is preliminary data.</text>
</comment>
<keyword evidence="2" id="KW-0808">Transferase</keyword>
<keyword evidence="3" id="KW-0547">Nucleotide-binding</keyword>
<feature type="domain" description="AGC-kinase C-terminal" evidence="7">
    <location>
        <begin position="147"/>
        <end position="227"/>
    </location>
</feature>
<name>A0A2J7R620_9NEOP</name>
<feature type="domain" description="Protein kinase" evidence="6">
    <location>
        <begin position="1"/>
        <end position="146"/>
    </location>
</feature>
<dbReference type="InterPro" id="IPR000719">
    <property type="entry name" value="Prot_kinase_dom"/>
</dbReference>
<evidence type="ECO:0000259" key="6">
    <source>
        <dbReference type="PROSITE" id="PS50011"/>
    </source>
</evidence>